<sequence>MSQTRDPNSTYCRRCGAELVWEHPKGSGHYQMSSDYVGGDICRSCLEEQRSIPTGAAEVMDEDVTKIPVTLYQAPFAVLSERGLLLKMHDHNRPYAGPVPSQYYMPVFHGNLEFRGPLPQDPIARRASILENFFALYNRDDRPNPKTSRSMSVGDVVKLDGQFYLCAPTCFTQVDFKSVELNGPVARLVTPDGSTLEVSVFPNDDFPCINIDLLQKDGISERVCFVEHNPEKAPGHQLHIGVYCSTEEDTVYYDSYVRTEEKVYEV</sequence>
<gene>
    <name evidence="1" type="ORF">K8V20_03610</name>
</gene>
<dbReference type="EMBL" id="DYVE01000090">
    <property type="protein sequence ID" value="HJG27718.1"/>
    <property type="molecule type" value="Genomic_DNA"/>
</dbReference>
<protein>
    <submittedName>
        <fullName evidence="1">Uncharacterized protein</fullName>
    </submittedName>
</protein>
<comment type="caution">
    <text evidence="1">The sequence shown here is derived from an EMBL/GenBank/DDBJ whole genome shotgun (WGS) entry which is preliminary data.</text>
</comment>
<evidence type="ECO:0000313" key="1">
    <source>
        <dbReference type="EMBL" id="HJG27718.1"/>
    </source>
</evidence>
<reference evidence="1" key="1">
    <citation type="journal article" date="2021" name="PeerJ">
        <title>Extensive microbial diversity within the chicken gut microbiome revealed by metagenomics and culture.</title>
        <authorList>
            <person name="Gilroy R."/>
            <person name="Ravi A."/>
            <person name="Getino M."/>
            <person name="Pursley I."/>
            <person name="Horton D.L."/>
            <person name="Alikhan N.F."/>
            <person name="Baker D."/>
            <person name="Gharbi K."/>
            <person name="Hall N."/>
            <person name="Watson M."/>
            <person name="Adriaenssens E.M."/>
            <person name="Foster-Nyarko E."/>
            <person name="Jarju S."/>
            <person name="Secka A."/>
            <person name="Antonio M."/>
            <person name="Oren A."/>
            <person name="Chaudhuri R.R."/>
            <person name="La Ragione R."/>
            <person name="Hildebrand F."/>
            <person name="Pallen M.J."/>
        </authorList>
    </citation>
    <scope>NUCLEOTIDE SEQUENCE</scope>
    <source>
        <strain evidence="1">ChiBcec21-2208</strain>
    </source>
</reference>
<name>A0A921LQA2_9FIRM</name>
<evidence type="ECO:0000313" key="2">
    <source>
        <dbReference type="Proteomes" id="UP000782880"/>
    </source>
</evidence>
<dbReference type="Proteomes" id="UP000782880">
    <property type="component" value="Unassembled WGS sequence"/>
</dbReference>
<reference evidence="1" key="2">
    <citation type="submission" date="2021-09" db="EMBL/GenBank/DDBJ databases">
        <authorList>
            <person name="Gilroy R."/>
        </authorList>
    </citation>
    <scope>NUCLEOTIDE SEQUENCE</scope>
    <source>
        <strain evidence="1">ChiBcec21-2208</strain>
    </source>
</reference>
<organism evidence="1 2">
    <name type="scientific">Subdoligranulum variabile</name>
    <dbReference type="NCBI Taxonomy" id="214851"/>
    <lineage>
        <taxon>Bacteria</taxon>
        <taxon>Bacillati</taxon>
        <taxon>Bacillota</taxon>
        <taxon>Clostridia</taxon>
        <taxon>Eubacteriales</taxon>
        <taxon>Oscillospiraceae</taxon>
        <taxon>Subdoligranulum</taxon>
    </lineage>
</organism>
<proteinExistence type="predicted"/>
<dbReference type="AlphaFoldDB" id="A0A921LQA2"/>
<accession>A0A921LQA2</accession>